<name>A0A6N4SU18_CYTH3</name>
<dbReference type="GO" id="GO:0005886">
    <property type="term" value="C:plasma membrane"/>
    <property type="evidence" value="ECO:0007669"/>
    <property type="project" value="UniProtKB-SubCell"/>
</dbReference>
<keyword evidence="7 8" id="KW-0472">Membrane</keyword>
<evidence type="ECO:0000313" key="10">
    <source>
        <dbReference type="Proteomes" id="UP000001822"/>
    </source>
</evidence>
<comment type="subcellular location">
    <subcellularLocation>
        <location evidence="1">Cell membrane</location>
        <topology evidence="1">Multi-pass membrane protein</topology>
    </subcellularLocation>
</comment>
<keyword evidence="3" id="KW-0328">Glycosyltransferase</keyword>
<organism evidence="9 10">
    <name type="scientific">Cytophaga hutchinsonii (strain ATCC 33406 / DSM 1761 / CIP 103989 / NBRC 15051 / NCIMB 9469 / D465)</name>
    <dbReference type="NCBI Taxonomy" id="269798"/>
    <lineage>
        <taxon>Bacteria</taxon>
        <taxon>Pseudomonadati</taxon>
        <taxon>Bacteroidota</taxon>
        <taxon>Cytophagia</taxon>
        <taxon>Cytophagales</taxon>
        <taxon>Cytophagaceae</taxon>
        <taxon>Cytophaga</taxon>
    </lineage>
</organism>
<feature type="transmembrane region" description="Helical" evidence="8">
    <location>
        <begin position="102"/>
        <end position="123"/>
    </location>
</feature>
<evidence type="ECO:0000256" key="7">
    <source>
        <dbReference type="ARBA" id="ARBA00023136"/>
    </source>
</evidence>
<dbReference type="GO" id="GO:0016763">
    <property type="term" value="F:pentosyltransferase activity"/>
    <property type="evidence" value="ECO:0007669"/>
    <property type="project" value="TreeGrafter"/>
</dbReference>
<dbReference type="AlphaFoldDB" id="A0A6N4SU18"/>
<dbReference type="PANTHER" id="PTHR33908">
    <property type="entry name" value="MANNOSYLTRANSFERASE YKCB-RELATED"/>
    <property type="match status" value="1"/>
</dbReference>
<evidence type="ECO:0000256" key="2">
    <source>
        <dbReference type="ARBA" id="ARBA00022475"/>
    </source>
</evidence>
<feature type="transmembrane region" description="Helical" evidence="8">
    <location>
        <begin position="339"/>
        <end position="357"/>
    </location>
</feature>
<evidence type="ECO:0000256" key="3">
    <source>
        <dbReference type="ARBA" id="ARBA00022676"/>
    </source>
</evidence>
<protein>
    <recommendedName>
        <fullName evidence="11">Glycosyltransferase RgtA/B/C/D-like domain-containing protein</fullName>
    </recommendedName>
</protein>
<feature type="transmembrane region" description="Helical" evidence="8">
    <location>
        <begin position="15"/>
        <end position="32"/>
    </location>
</feature>
<dbReference type="InterPro" id="IPR050297">
    <property type="entry name" value="LipidA_mod_glycosyltrf_83"/>
</dbReference>
<dbReference type="Proteomes" id="UP000001822">
    <property type="component" value="Chromosome"/>
</dbReference>
<dbReference type="RefSeq" id="WP_011586044.1">
    <property type="nucleotide sequence ID" value="NC_008255.1"/>
</dbReference>
<evidence type="ECO:0000256" key="8">
    <source>
        <dbReference type="SAM" id="Phobius"/>
    </source>
</evidence>
<feature type="transmembrane region" description="Helical" evidence="8">
    <location>
        <begin position="363"/>
        <end position="384"/>
    </location>
</feature>
<gene>
    <name evidence="9" type="ordered locus">CHU_2682</name>
</gene>
<evidence type="ECO:0000256" key="6">
    <source>
        <dbReference type="ARBA" id="ARBA00022989"/>
    </source>
</evidence>
<accession>A0A6N4SU18</accession>
<evidence type="ECO:0000256" key="4">
    <source>
        <dbReference type="ARBA" id="ARBA00022679"/>
    </source>
</evidence>
<evidence type="ECO:0000256" key="5">
    <source>
        <dbReference type="ARBA" id="ARBA00022692"/>
    </source>
</evidence>
<dbReference type="OrthoDB" id="1112848at2"/>
<sequence length="506" mass="58288">MIAFFKHAFSKSNKPLLLALLINALIHLPFVNRPPESAHIWRQCNTLAIARNFHEEGMNILEPRVDNRFDQSGITGANFPAYEWGLAAIYQITGEQNWVHRVYTTVIFFIGIAGLFSLLYYLFNNYVIANSGAIALLFFPDLFYFQFNALPDILALTLMIWGFYYFVRWFDTVKTTENNIVFFIASMLLLSLAGLVKLYFLLIGFAIVGMLIQDYKQLLSLQVLIYLFIFGLVSVGIPIAWYLYAIELIKKSGLADFGLEIRSETNIGTIIHILTQNITSDLPELILNFANTGFVLAACYYFFKRKGYKKAYFIPALFLFIGIVLYHMVELKQMKYHSYYMMPYYPFLACIVAYGANKLWRHGFAAVVLLLIAANPIVAALRILPARWMNPDKYVAMELYNEDTRAQLSNAVPKDALCIVGEDDSHCIYFYFLHKKGFGYDTWDQLLKADTLMTEPRIKNYIDRGATYLYISTKDTILVPEKTELAPYLEQRIDSVGSFYVYKLKR</sequence>
<dbReference type="PANTHER" id="PTHR33908:SF11">
    <property type="entry name" value="MEMBRANE PROTEIN"/>
    <property type="match status" value="1"/>
</dbReference>
<proteinExistence type="predicted"/>
<keyword evidence="4" id="KW-0808">Transferase</keyword>
<evidence type="ECO:0000313" key="9">
    <source>
        <dbReference type="EMBL" id="ABG59934.1"/>
    </source>
</evidence>
<evidence type="ECO:0000256" key="1">
    <source>
        <dbReference type="ARBA" id="ARBA00004651"/>
    </source>
</evidence>
<reference evidence="9 10" key="1">
    <citation type="journal article" date="2007" name="Appl. Environ. Microbiol.">
        <title>Genome sequence of the cellulolytic gliding bacterium Cytophaga hutchinsonii.</title>
        <authorList>
            <person name="Xie G."/>
            <person name="Bruce D.C."/>
            <person name="Challacombe J.F."/>
            <person name="Chertkov O."/>
            <person name="Detter J.C."/>
            <person name="Gilna P."/>
            <person name="Han C.S."/>
            <person name="Lucas S."/>
            <person name="Misra M."/>
            <person name="Myers G.L."/>
            <person name="Richardson P."/>
            <person name="Tapia R."/>
            <person name="Thayer N."/>
            <person name="Thompson L.S."/>
            <person name="Brettin T.S."/>
            <person name="Henrissat B."/>
            <person name="Wilson D.B."/>
            <person name="McBride M.J."/>
        </authorList>
    </citation>
    <scope>NUCLEOTIDE SEQUENCE [LARGE SCALE GENOMIC DNA]</scope>
    <source>
        <strain evidence="10">ATCC 33406 / DSM 1761 / CIP 103989 / NBRC 15051 / NCIMB 9469 / D465</strain>
    </source>
</reference>
<keyword evidence="6 8" id="KW-1133">Transmembrane helix</keyword>
<dbReference type="KEGG" id="chu:CHU_2682"/>
<keyword evidence="2" id="KW-1003">Cell membrane</keyword>
<evidence type="ECO:0008006" key="11">
    <source>
        <dbReference type="Google" id="ProtNLM"/>
    </source>
</evidence>
<feature type="transmembrane region" description="Helical" evidence="8">
    <location>
        <begin position="143"/>
        <end position="167"/>
    </location>
</feature>
<keyword evidence="5 8" id="KW-0812">Transmembrane</keyword>
<keyword evidence="10" id="KW-1185">Reference proteome</keyword>
<feature type="transmembrane region" description="Helical" evidence="8">
    <location>
        <begin position="309"/>
        <end position="327"/>
    </location>
</feature>
<feature type="transmembrane region" description="Helical" evidence="8">
    <location>
        <begin position="179"/>
        <end position="212"/>
    </location>
</feature>
<feature type="transmembrane region" description="Helical" evidence="8">
    <location>
        <begin position="224"/>
        <end position="244"/>
    </location>
</feature>
<dbReference type="EMBL" id="CP000383">
    <property type="protein sequence ID" value="ABG59934.1"/>
    <property type="molecule type" value="Genomic_DNA"/>
</dbReference>
<dbReference type="GO" id="GO:0009103">
    <property type="term" value="P:lipopolysaccharide biosynthetic process"/>
    <property type="evidence" value="ECO:0007669"/>
    <property type="project" value="UniProtKB-ARBA"/>
</dbReference>